<reference evidence="3" key="2">
    <citation type="submission" date="2023-03" db="EMBL/GenBank/DDBJ databases">
        <authorList>
            <person name="Inwood S.N."/>
            <person name="Skelly J.G."/>
            <person name="Guhlin J."/>
            <person name="Harrop T.W.R."/>
            <person name="Goldson S.G."/>
            <person name="Dearden P.K."/>
        </authorList>
    </citation>
    <scope>NUCLEOTIDE SEQUENCE</scope>
    <source>
        <strain evidence="3">Lincoln</strain>
        <tissue evidence="3">Whole body</tissue>
    </source>
</reference>
<keyword evidence="4" id="KW-1185">Reference proteome</keyword>
<dbReference type="Pfam" id="PF08768">
    <property type="entry name" value="THAP4_heme-bd"/>
    <property type="match status" value="1"/>
</dbReference>
<organism evidence="3 4">
    <name type="scientific">Microctonus hyperodae</name>
    <name type="common">Parasitoid wasp</name>
    <dbReference type="NCBI Taxonomy" id="165561"/>
    <lineage>
        <taxon>Eukaryota</taxon>
        <taxon>Metazoa</taxon>
        <taxon>Ecdysozoa</taxon>
        <taxon>Arthropoda</taxon>
        <taxon>Hexapoda</taxon>
        <taxon>Insecta</taxon>
        <taxon>Pterygota</taxon>
        <taxon>Neoptera</taxon>
        <taxon>Endopterygota</taxon>
        <taxon>Hymenoptera</taxon>
        <taxon>Apocrita</taxon>
        <taxon>Ichneumonoidea</taxon>
        <taxon>Braconidae</taxon>
        <taxon>Euphorinae</taxon>
        <taxon>Microctonus</taxon>
    </lineage>
</organism>
<reference evidence="3" key="1">
    <citation type="journal article" date="2023" name="bioRxiv">
        <title>Scaffold-level genome assemblies of two parasitoid biocontrol wasps reveal the parthenogenesis mechanism and an associated novel virus.</title>
        <authorList>
            <person name="Inwood S."/>
            <person name="Skelly J."/>
            <person name="Guhlin J."/>
            <person name="Harrop T."/>
            <person name="Goldson S."/>
            <person name="Dearden P."/>
        </authorList>
    </citation>
    <scope>NUCLEOTIDE SEQUENCE</scope>
    <source>
        <strain evidence="3">Lincoln</strain>
        <tissue evidence="3">Whole body</tissue>
    </source>
</reference>
<dbReference type="PANTHER" id="PTHR15854">
    <property type="entry name" value="THAP4 PROTEIN"/>
    <property type="match status" value="1"/>
</dbReference>
<dbReference type="EMBL" id="JAQQBR010000001">
    <property type="protein sequence ID" value="KAK0181837.1"/>
    <property type="molecule type" value="Genomic_DNA"/>
</dbReference>
<evidence type="ECO:0000256" key="1">
    <source>
        <dbReference type="ARBA" id="ARBA00036993"/>
    </source>
</evidence>
<dbReference type="InterPro" id="IPR012674">
    <property type="entry name" value="Calycin"/>
</dbReference>
<accession>A0AA39G5D7</accession>
<dbReference type="CDD" id="cd07828">
    <property type="entry name" value="lipocalin_heme-bd-THAP4-like"/>
    <property type="match status" value="1"/>
</dbReference>
<dbReference type="SUPFAM" id="SSF50814">
    <property type="entry name" value="Lipocalins"/>
    <property type="match status" value="1"/>
</dbReference>
<comment type="caution">
    <text evidence="3">The sequence shown here is derived from an EMBL/GenBank/DDBJ whole genome shotgun (WGS) entry which is preliminary data.</text>
</comment>
<evidence type="ECO:0000313" key="4">
    <source>
        <dbReference type="Proteomes" id="UP001168972"/>
    </source>
</evidence>
<dbReference type="Gene3D" id="2.40.128.20">
    <property type="match status" value="1"/>
</dbReference>
<evidence type="ECO:0000259" key="2">
    <source>
        <dbReference type="Pfam" id="PF08768"/>
    </source>
</evidence>
<evidence type="ECO:0000313" key="3">
    <source>
        <dbReference type="EMBL" id="KAK0181837.1"/>
    </source>
</evidence>
<name>A0AA39G5D7_MICHY</name>
<dbReference type="InterPro" id="IPR045165">
    <property type="entry name" value="Nitrobindin"/>
</dbReference>
<gene>
    <name evidence="3" type="ORF">PV327_000025</name>
</gene>
<proteinExistence type="predicted"/>
<dbReference type="PANTHER" id="PTHR15854:SF4">
    <property type="entry name" value="PEROXYNITRITE ISOMERASE THAP4"/>
    <property type="match status" value="1"/>
</dbReference>
<dbReference type="Proteomes" id="UP001168972">
    <property type="component" value="Unassembled WGS sequence"/>
</dbReference>
<dbReference type="AlphaFoldDB" id="A0AA39G5D7"/>
<comment type="catalytic activity">
    <reaction evidence="1">
        <text>peroxynitrite = nitrate</text>
        <dbReference type="Rhea" id="RHEA:63116"/>
        <dbReference type="ChEBI" id="CHEBI:17632"/>
        <dbReference type="ChEBI" id="CHEBI:25941"/>
    </reaction>
    <physiologicalReaction direction="left-to-right" evidence="1">
        <dbReference type="Rhea" id="RHEA:63117"/>
    </physiologicalReaction>
</comment>
<sequence>MNRLPLHNALKSLAWLEGTWRTVEAPGEGQLPTKSSFQYYEELKFTSIGQPMLNYEAQSWHAEENNPLHREVGVLKIIPETNRVKLLLSHNFGLTTIEEGEVNHNHIRLETTSIERMSEGTKEPIVIKLQREFKGDNNHLEHTVYMATSTNPQLTQHIHARYVKFET</sequence>
<dbReference type="InterPro" id="IPR014878">
    <property type="entry name" value="THAP4-like_heme-bd"/>
</dbReference>
<protein>
    <recommendedName>
        <fullName evidence="2">THAP4-like heme-binding domain-containing protein</fullName>
    </recommendedName>
</protein>
<feature type="domain" description="THAP4-like heme-binding" evidence="2">
    <location>
        <begin position="10"/>
        <end position="164"/>
    </location>
</feature>